<proteinExistence type="predicted"/>
<evidence type="ECO:0000313" key="2">
    <source>
        <dbReference type="EMBL" id="KAK5997853.1"/>
    </source>
</evidence>
<evidence type="ECO:0000256" key="1">
    <source>
        <dbReference type="SAM" id="MobiDB-lite"/>
    </source>
</evidence>
<comment type="caution">
    <text evidence="2">The sequence shown here is derived from an EMBL/GenBank/DDBJ whole genome shotgun (WGS) entry which is preliminary data.</text>
</comment>
<name>A0ABR0T0A7_9HYPO</name>
<organism evidence="2 3">
    <name type="scientific">Cladobotryum mycophilum</name>
    <dbReference type="NCBI Taxonomy" id="491253"/>
    <lineage>
        <taxon>Eukaryota</taxon>
        <taxon>Fungi</taxon>
        <taxon>Dikarya</taxon>
        <taxon>Ascomycota</taxon>
        <taxon>Pezizomycotina</taxon>
        <taxon>Sordariomycetes</taxon>
        <taxon>Hypocreomycetidae</taxon>
        <taxon>Hypocreales</taxon>
        <taxon>Hypocreaceae</taxon>
        <taxon>Cladobotryum</taxon>
    </lineage>
</organism>
<feature type="compositionally biased region" description="Low complexity" evidence="1">
    <location>
        <begin position="59"/>
        <end position="68"/>
    </location>
</feature>
<evidence type="ECO:0000313" key="3">
    <source>
        <dbReference type="Proteomes" id="UP001338125"/>
    </source>
</evidence>
<keyword evidence="3" id="KW-1185">Reference proteome</keyword>
<feature type="compositionally biased region" description="Basic and acidic residues" evidence="1">
    <location>
        <begin position="1"/>
        <end position="13"/>
    </location>
</feature>
<protein>
    <submittedName>
        <fullName evidence="2">Uncharacterized protein</fullName>
    </submittedName>
</protein>
<reference evidence="2 3" key="1">
    <citation type="submission" date="2024-01" db="EMBL/GenBank/DDBJ databases">
        <title>Complete genome of Cladobotryum mycophilum ATHUM6906.</title>
        <authorList>
            <person name="Christinaki A.C."/>
            <person name="Myridakis A.I."/>
            <person name="Kouvelis V.N."/>
        </authorList>
    </citation>
    <scope>NUCLEOTIDE SEQUENCE [LARGE SCALE GENOMIC DNA]</scope>
    <source>
        <strain evidence="2 3">ATHUM6906</strain>
    </source>
</reference>
<sequence>MTSHQTRDNKHELFNSSSLPTPQNSQNSQMFYSLLHSPPLPSIPSIFSPLTPHSPPSHPHSSSPTVPHENFLNTIPSPTNKLSILSPCILWNCTALIGTFALTPSSSPPLLSILPDCREKSLTVPSSCAEAATPNSVLISNPVWKCAAFLYPGNVSSGLYLFLEEDKGEEEEEEEDAGDLRKRKSYSAMLFCNPAVSTW</sequence>
<feature type="region of interest" description="Disordered" evidence="1">
    <location>
        <begin position="1"/>
        <end position="26"/>
    </location>
</feature>
<accession>A0ABR0T0A7</accession>
<dbReference type="EMBL" id="JAVFKD010000001">
    <property type="protein sequence ID" value="KAK5997853.1"/>
    <property type="molecule type" value="Genomic_DNA"/>
</dbReference>
<feature type="compositionally biased region" description="Polar residues" evidence="1">
    <location>
        <begin position="14"/>
        <end position="26"/>
    </location>
</feature>
<gene>
    <name evidence="2" type="ORF">PT974_00217</name>
</gene>
<feature type="region of interest" description="Disordered" evidence="1">
    <location>
        <begin position="46"/>
        <end position="72"/>
    </location>
</feature>
<dbReference type="Proteomes" id="UP001338125">
    <property type="component" value="Unassembled WGS sequence"/>
</dbReference>